<comment type="subcellular location">
    <subcellularLocation>
        <location evidence="1">Cell projection</location>
        <location evidence="1">Cilium</location>
    </subcellularLocation>
</comment>
<dbReference type="GO" id="GO:0036064">
    <property type="term" value="C:ciliary basal body"/>
    <property type="evidence" value="ECO:0007669"/>
    <property type="project" value="TreeGrafter"/>
</dbReference>
<feature type="coiled-coil region" evidence="7">
    <location>
        <begin position="1178"/>
        <end position="1219"/>
    </location>
</feature>
<dbReference type="EMBL" id="UFQT01000447">
    <property type="protein sequence ID" value="SSX24422.1"/>
    <property type="molecule type" value="Genomic_DNA"/>
</dbReference>
<feature type="coiled-coil region" evidence="7">
    <location>
        <begin position="352"/>
        <end position="435"/>
    </location>
</feature>
<keyword evidence="2" id="KW-0970">Cilium biogenesis/degradation</keyword>
<dbReference type="GO" id="GO:0015631">
    <property type="term" value="F:tubulin binding"/>
    <property type="evidence" value="ECO:0007669"/>
    <property type="project" value="InterPro"/>
</dbReference>
<protein>
    <submittedName>
        <fullName evidence="10">CSON010791 protein</fullName>
    </submittedName>
</protein>
<feature type="region of interest" description="Disordered" evidence="8">
    <location>
        <begin position="492"/>
        <end position="519"/>
    </location>
</feature>
<gene>
    <name evidence="10" type="primary">CSON010791</name>
</gene>
<feature type="compositionally biased region" description="Basic and acidic residues" evidence="8">
    <location>
        <begin position="497"/>
        <end position="519"/>
    </location>
</feature>
<dbReference type="VEuPathDB" id="VectorBase:CSON010791"/>
<evidence type="ECO:0000313" key="11">
    <source>
        <dbReference type="EMBL" id="SSX24422.1"/>
    </source>
</evidence>
<dbReference type="InterPro" id="IPR029600">
    <property type="entry name" value="IFT81"/>
</dbReference>
<comment type="similarity">
    <text evidence="6">Belongs to the IFT81 family.</text>
</comment>
<evidence type="ECO:0000313" key="10">
    <source>
        <dbReference type="EMBL" id="SSX04057.1"/>
    </source>
</evidence>
<dbReference type="Pfam" id="PF18383">
    <property type="entry name" value="IFT81_CH"/>
    <property type="match status" value="1"/>
</dbReference>
<name>A0A336KI23_CULSO</name>
<feature type="coiled-coil region" evidence="7">
    <location>
        <begin position="172"/>
        <end position="229"/>
    </location>
</feature>
<evidence type="ECO:0000256" key="8">
    <source>
        <dbReference type="SAM" id="MobiDB-lite"/>
    </source>
</evidence>
<dbReference type="EMBL" id="UFQS01000447">
    <property type="protein sequence ID" value="SSX04057.1"/>
    <property type="molecule type" value="Genomic_DNA"/>
</dbReference>
<keyword evidence="3 7" id="KW-0175">Coiled coil</keyword>
<sequence>MTENLKFIVQEVNSLLGTDFNLISFDSLSSEVLLQCLVDVFSHFDACEKFEIKDNDPEESNHKIMDALRKIQYRPENVDLLNFRTLLVHGDKKVVHPILGWIFQNKERVKKTTYLAKFLIPLNLPPEAVAIPEVSNLWNQYQTIMDEFKEAHKSYEQSKQEGAQTRELRSDIGAIEVEIENVKKRIERTQGRLDKVPQQELLLEASHNLRIERERQKELQSQIDEQKQGLQRSNVVHERFKKELNNARLAAQGASPQNLLESLIEEVQVLEFMVQQKLPQELTARQTEVQILEEVLKEPNLTRDYLFELQTRVEEVNTEVQRLVETKMNERGTQNDTLGPFRQQAAMVARKKEQAAEALDQASTELREIEAQLQEKQAKLQNTVGEVILRGEELKQFVNTLRAKSNVYKEQRAKLASMRAETADLTQTLNNLKAQDPSLNVTLTQNEEEITSLESRPESPSLDGHGMTELSRLIDGLQRAIQASRERITPLTQQLRPLRERVTDLRDDRDAKKQQSRDHDSIIDCTTCTMKRHDFTRKVSKKLKKMAKLNLMNIFNENISKPLGNFIKNEIVEIQRNKIKAEYHQSPGFIGTNKVSRTNGQINVRRIEFSSKEFSPNKPSLREQLKEFAQKHNPSTDMFEDMLQIMESNGVSVPKNLDVIFEPLNMFDEILMSFGHYLNFGIVKNLENIVKAFNSKKTLPNTLKIDLAIYMVKSKPDENNQKPPHHLIILGRLLEVDHVFVIGIYKGAFPSLLIGNQILKPLNDELATLEKNPIDIEKQKYKIEINAIICDPVANSIATCTALPDSISGCSRCDSSGTLQFVHGITSYPPTVGINRYDDDFNYCVLNGHHIGIPILNEREFGLKTHFVIDYKSLVCEGVMKRMMNLWTHGKLDYRLNNKALRKISAELLLISKNCPKEFRHKPKTMDEIDNWTNYDWRQFLLYYGPAVLKNRLSPKYYKHFLYLHLGIRISCSLTDYKECGAFIAGQLLNYFVNDFAKLYSPDLLDYNIHNLLHIENMVHFKGPLDNICGFNFDKQFDMIERLINEDYNICLQNLGKRIAENTKICIENQINEQNTEYPFLTSNGSLVTKYYTLTVTEPDNHVFLKNMSVVKIERICREVDGQIVIVGRAYDKSKAQYEAAIGSQKMLKVWDLSDVKTYKVTDILSYNALNATLSAEQATMQSEINETTRNIKKLEENWQDLQVEFERLEMLLEKTREKNTQDTLRETLSQQIHQQEKLRLKYGEDKKHLEDSREIRAKQQELWMDVCRLFEVKAKCMQDAKMNGIGGTMSLTKDGAETFTLQ</sequence>
<dbReference type="PANTHER" id="PTHR15614">
    <property type="entry name" value="INTRAFLAGELLAR TRANSPORT PROTEIN 81 HOMOLOG"/>
    <property type="match status" value="1"/>
</dbReference>
<keyword evidence="4" id="KW-0969">Cilium</keyword>
<dbReference type="PANTHER" id="PTHR15614:SF2">
    <property type="entry name" value="INTRAFLAGELLAR TRANSPORT PROTEIN 81 HOMOLOG"/>
    <property type="match status" value="1"/>
</dbReference>
<evidence type="ECO:0000259" key="9">
    <source>
        <dbReference type="Pfam" id="PF18383"/>
    </source>
</evidence>
<evidence type="ECO:0000256" key="6">
    <source>
        <dbReference type="ARBA" id="ARBA00043983"/>
    </source>
</evidence>
<evidence type="ECO:0000256" key="7">
    <source>
        <dbReference type="SAM" id="Coils"/>
    </source>
</evidence>
<evidence type="ECO:0000256" key="4">
    <source>
        <dbReference type="ARBA" id="ARBA00023069"/>
    </source>
</evidence>
<accession>A0A336KI23</accession>
<feature type="region of interest" description="Disordered" evidence="8">
    <location>
        <begin position="447"/>
        <end position="467"/>
    </location>
</feature>
<dbReference type="Gene3D" id="1.10.287.1490">
    <property type="match status" value="1"/>
</dbReference>
<dbReference type="GO" id="GO:0042073">
    <property type="term" value="P:intraciliary transport"/>
    <property type="evidence" value="ECO:0007669"/>
    <property type="project" value="InterPro"/>
</dbReference>
<organism evidence="10">
    <name type="scientific">Culicoides sonorensis</name>
    <name type="common">Biting midge</name>
    <dbReference type="NCBI Taxonomy" id="179676"/>
    <lineage>
        <taxon>Eukaryota</taxon>
        <taxon>Metazoa</taxon>
        <taxon>Ecdysozoa</taxon>
        <taxon>Arthropoda</taxon>
        <taxon>Hexapoda</taxon>
        <taxon>Insecta</taxon>
        <taxon>Pterygota</taxon>
        <taxon>Neoptera</taxon>
        <taxon>Endopterygota</taxon>
        <taxon>Diptera</taxon>
        <taxon>Nematocera</taxon>
        <taxon>Chironomoidea</taxon>
        <taxon>Ceratopogonidae</taxon>
        <taxon>Ceratopogoninae</taxon>
        <taxon>Culicoides</taxon>
        <taxon>Monoculicoides</taxon>
    </lineage>
</organism>
<evidence type="ECO:0000256" key="1">
    <source>
        <dbReference type="ARBA" id="ARBA00004138"/>
    </source>
</evidence>
<proteinExistence type="inferred from homology"/>
<dbReference type="GO" id="GO:0060271">
    <property type="term" value="P:cilium assembly"/>
    <property type="evidence" value="ECO:0007669"/>
    <property type="project" value="InterPro"/>
</dbReference>
<reference evidence="11" key="2">
    <citation type="submission" date="2018-07" db="EMBL/GenBank/DDBJ databases">
        <authorList>
            <person name="Quirk P.G."/>
            <person name="Krulwich T.A."/>
        </authorList>
    </citation>
    <scope>NUCLEOTIDE SEQUENCE</scope>
</reference>
<dbReference type="InterPro" id="IPR043016">
    <property type="entry name" value="IFT81_N_sf"/>
</dbReference>
<evidence type="ECO:0000256" key="3">
    <source>
        <dbReference type="ARBA" id="ARBA00023054"/>
    </source>
</evidence>
<dbReference type="GO" id="GO:0030992">
    <property type="term" value="C:intraciliary transport particle B"/>
    <property type="evidence" value="ECO:0007669"/>
    <property type="project" value="InterPro"/>
</dbReference>
<evidence type="ECO:0000256" key="2">
    <source>
        <dbReference type="ARBA" id="ARBA00022794"/>
    </source>
</evidence>
<dbReference type="InterPro" id="IPR041146">
    <property type="entry name" value="IFT81_CH"/>
</dbReference>
<dbReference type="Gene3D" id="1.10.418.70">
    <property type="entry name" value="Intraflagellar transport protein 81, N-terminal domain"/>
    <property type="match status" value="1"/>
</dbReference>
<reference evidence="10" key="1">
    <citation type="submission" date="2018-04" db="EMBL/GenBank/DDBJ databases">
        <authorList>
            <person name="Go L.Y."/>
            <person name="Mitchell J.A."/>
        </authorList>
    </citation>
    <scope>NUCLEOTIDE SEQUENCE</scope>
    <source>
        <tissue evidence="10">Whole organism</tissue>
    </source>
</reference>
<feature type="domain" description="IFT81 calponin homology" evidence="9">
    <location>
        <begin position="3"/>
        <end position="123"/>
    </location>
</feature>
<evidence type="ECO:0000256" key="5">
    <source>
        <dbReference type="ARBA" id="ARBA00023273"/>
    </source>
</evidence>
<keyword evidence="5" id="KW-0966">Cell projection</keyword>